<evidence type="ECO:0000256" key="3">
    <source>
        <dbReference type="ARBA" id="ARBA00007726"/>
    </source>
</evidence>
<evidence type="ECO:0000256" key="15">
    <source>
        <dbReference type="ARBA" id="ARBA00023204"/>
    </source>
</evidence>
<dbReference type="GO" id="GO:0000723">
    <property type="term" value="P:telomere maintenance"/>
    <property type="evidence" value="ECO:0007669"/>
    <property type="project" value="EnsemblFungi"/>
</dbReference>
<dbReference type="PANTHER" id="PTHR12604:SF4">
    <property type="entry name" value="X-RAY REPAIR CROSS-COMPLEMENTING PROTEIN 5"/>
    <property type="match status" value="1"/>
</dbReference>
<keyword evidence="13" id="KW-0238">DNA-binding</keyword>
<keyword evidence="21" id="KW-1185">Reference proteome</keyword>
<dbReference type="GO" id="GO:0016787">
    <property type="term" value="F:hydrolase activity"/>
    <property type="evidence" value="ECO:0007669"/>
    <property type="project" value="UniProtKB-KW"/>
</dbReference>
<evidence type="ECO:0000256" key="1">
    <source>
        <dbReference type="ARBA" id="ARBA00004123"/>
    </source>
</evidence>
<evidence type="ECO:0000256" key="17">
    <source>
        <dbReference type="ARBA" id="ARBA00031847"/>
    </source>
</evidence>
<dbReference type="GO" id="GO:0003678">
    <property type="term" value="F:DNA helicase activity"/>
    <property type="evidence" value="ECO:0007669"/>
    <property type="project" value="UniProtKB-EC"/>
</dbReference>
<evidence type="ECO:0000256" key="12">
    <source>
        <dbReference type="ARBA" id="ARBA00022895"/>
    </source>
</evidence>
<dbReference type="CDD" id="cd00873">
    <property type="entry name" value="KU80"/>
    <property type="match status" value="1"/>
</dbReference>
<comment type="similarity">
    <text evidence="3">Belongs to the ku80 family.</text>
</comment>
<dbReference type="AlphaFoldDB" id="A0A1G4JUY4"/>
<dbReference type="GO" id="GO:0070034">
    <property type="term" value="F:telomerase RNA binding"/>
    <property type="evidence" value="ECO:0007669"/>
    <property type="project" value="EnsemblFungi"/>
</dbReference>
<evidence type="ECO:0000256" key="11">
    <source>
        <dbReference type="ARBA" id="ARBA00022840"/>
    </source>
</evidence>
<keyword evidence="7" id="KW-0547">Nucleotide-binding</keyword>
<keyword evidence="12" id="KW-0779">Telomere</keyword>
<dbReference type="GO" id="GO:0034502">
    <property type="term" value="P:protein localization to chromosome"/>
    <property type="evidence" value="ECO:0007669"/>
    <property type="project" value="EnsemblFungi"/>
</dbReference>
<evidence type="ECO:0000256" key="16">
    <source>
        <dbReference type="ARBA" id="ARBA00023242"/>
    </source>
</evidence>
<dbReference type="GO" id="GO:0007535">
    <property type="term" value="P:donor selection"/>
    <property type="evidence" value="ECO:0007669"/>
    <property type="project" value="EnsemblFungi"/>
</dbReference>
<dbReference type="GO" id="GO:0000781">
    <property type="term" value="C:chromosome, telomeric region"/>
    <property type="evidence" value="ECO:0007669"/>
    <property type="project" value="UniProtKB-SubCell"/>
</dbReference>
<dbReference type="Gene3D" id="3.40.50.410">
    <property type="entry name" value="von Willebrand factor, type A domain"/>
    <property type="match status" value="1"/>
</dbReference>
<evidence type="ECO:0000256" key="8">
    <source>
        <dbReference type="ARBA" id="ARBA00022763"/>
    </source>
</evidence>
<dbReference type="InterPro" id="IPR016194">
    <property type="entry name" value="SPOC-like_C_dom_sf"/>
</dbReference>
<dbReference type="Gene3D" id="2.40.290.10">
    <property type="match status" value="1"/>
</dbReference>
<dbReference type="GO" id="GO:0000724">
    <property type="term" value="P:double-strand break repair via homologous recombination"/>
    <property type="evidence" value="ECO:0007669"/>
    <property type="project" value="EnsemblFungi"/>
</dbReference>
<feature type="region of interest" description="Disordered" evidence="18">
    <location>
        <begin position="585"/>
        <end position="617"/>
    </location>
</feature>
<dbReference type="GO" id="GO:0005524">
    <property type="term" value="F:ATP binding"/>
    <property type="evidence" value="ECO:0007669"/>
    <property type="project" value="UniProtKB-KW"/>
</dbReference>
<evidence type="ECO:0000256" key="5">
    <source>
        <dbReference type="ARBA" id="ARBA00021792"/>
    </source>
</evidence>
<dbReference type="GO" id="GO:0097695">
    <property type="term" value="P:establishment of protein-containing complex localization to telomere"/>
    <property type="evidence" value="ECO:0007669"/>
    <property type="project" value="EnsemblFungi"/>
</dbReference>
<keyword evidence="9" id="KW-0378">Hydrolase</keyword>
<dbReference type="InterPro" id="IPR036465">
    <property type="entry name" value="vWFA_dom_sf"/>
</dbReference>
<gene>
    <name evidence="20" type="ORF">LADA_0G09912G</name>
</gene>
<accession>A0A1G4JUY4</accession>
<evidence type="ECO:0000256" key="13">
    <source>
        <dbReference type="ARBA" id="ARBA00023125"/>
    </source>
</evidence>
<evidence type="ECO:0000313" key="20">
    <source>
        <dbReference type="EMBL" id="SCU94638.1"/>
    </source>
</evidence>
<keyword evidence="11" id="KW-0067">ATP-binding</keyword>
<dbReference type="EC" id="3.6.4.12" evidence="4"/>
<feature type="compositionally biased region" description="Basic and acidic residues" evidence="18">
    <location>
        <begin position="589"/>
        <end position="600"/>
    </location>
</feature>
<dbReference type="OrthoDB" id="30826at2759"/>
<evidence type="ECO:0000256" key="10">
    <source>
        <dbReference type="ARBA" id="ARBA00022806"/>
    </source>
</evidence>
<dbReference type="SUPFAM" id="SSF53300">
    <property type="entry name" value="vWA-like"/>
    <property type="match status" value="1"/>
</dbReference>
<feature type="region of interest" description="Disordered" evidence="18">
    <location>
        <begin position="272"/>
        <end position="300"/>
    </location>
</feature>
<dbReference type="GO" id="GO:0006303">
    <property type="term" value="P:double-strand break repair via nonhomologous end joining"/>
    <property type="evidence" value="ECO:0007669"/>
    <property type="project" value="EnsemblFungi"/>
</dbReference>
<feature type="domain" description="Ku" evidence="19">
    <location>
        <begin position="303"/>
        <end position="453"/>
    </location>
</feature>
<proteinExistence type="inferred from homology"/>
<dbReference type="PANTHER" id="PTHR12604">
    <property type="entry name" value="KU AUTOANTIGEN DNA HELICASE"/>
    <property type="match status" value="1"/>
</dbReference>
<evidence type="ECO:0000256" key="14">
    <source>
        <dbReference type="ARBA" id="ARBA00023172"/>
    </source>
</evidence>
<dbReference type="GO" id="GO:0003684">
    <property type="term" value="F:damaged DNA binding"/>
    <property type="evidence" value="ECO:0007669"/>
    <property type="project" value="InterPro"/>
</dbReference>
<dbReference type="InterPro" id="IPR005161">
    <property type="entry name" value="Ku_N"/>
</dbReference>
<keyword evidence="10" id="KW-0347">Helicase</keyword>
<dbReference type="Pfam" id="PF03731">
    <property type="entry name" value="Ku_N"/>
    <property type="match status" value="1"/>
</dbReference>
<dbReference type="GO" id="GO:0042162">
    <property type="term" value="F:telomeric DNA binding"/>
    <property type="evidence" value="ECO:0007669"/>
    <property type="project" value="EnsemblFungi"/>
</dbReference>
<sequence length="617" mass="69061">MGSEATTFILDVSPSMIGSGFADQALAYLEYVMFMKAKKQRKTDWVKCYLANCALTRNNHETDNVYELLPFTAPISAGRIVAALQELEQILSEETKPQSNVNSMVQSLLISSMSARDTFQKRKVRKQVIVFTNDLEGLDLTEEELHTLEQELDSRIILAVCGQQEGSRKQDSTIWEKCINAIPGSMQVSMANLLQEITTPAPPTVKPVRVFQGELRLGAPITDSDYSKESYDSIAIRVEGYPATKSVSSLNRQVVSKTKENEYEPVKSVIEYEAFDRDDEEERDSSGHNDGPDSNADKHELRTVSVAQESVTKAYRYGSDYVVLPQTIEAERIYHTTSGIDIRGFISREDVPRHYLNSESTFIVPATKDGTSADSFALAALVDAMIRLEKLAIVRYVQRTDSEVQMCTLCPLLVLKKRKSSGDTDFQTRALVLSRLPFAEDERVSDYPKLNNSDAQNNEITAEIDTLMEDFVESRSIGGGPATSWCSTSLYQPVDAVVSADPSLPLPGLSGSREVDVWTVPAIGIHRQQQLLIEYMHQKVVRGSTTFDIPELPALYQDLLHPSHVGVKESQKRLQELLDIKLNTSKTTNDQRRDEQHEDDGYQDIPSLESLLRRGRA</sequence>
<keyword evidence="16" id="KW-0539">Nucleus</keyword>
<evidence type="ECO:0000256" key="6">
    <source>
        <dbReference type="ARBA" id="ARBA00022454"/>
    </source>
</evidence>
<dbReference type="SUPFAM" id="SSF100939">
    <property type="entry name" value="SPOC domain-like"/>
    <property type="match status" value="1"/>
</dbReference>
<dbReference type="GO" id="GO:0003690">
    <property type="term" value="F:double-stranded DNA binding"/>
    <property type="evidence" value="ECO:0007669"/>
    <property type="project" value="TreeGrafter"/>
</dbReference>
<dbReference type="GO" id="GO:0043564">
    <property type="term" value="C:Ku70:Ku80 complex"/>
    <property type="evidence" value="ECO:0007669"/>
    <property type="project" value="EnsemblFungi"/>
</dbReference>
<dbReference type="EMBL" id="LT598457">
    <property type="protein sequence ID" value="SCU94638.1"/>
    <property type="molecule type" value="Genomic_DNA"/>
</dbReference>
<keyword evidence="6" id="KW-0158">Chromosome</keyword>
<evidence type="ECO:0000313" key="21">
    <source>
        <dbReference type="Proteomes" id="UP000190274"/>
    </source>
</evidence>
<dbReference type="GO" id="GO:0031509">
    <property type="term" value="P:subtelomeric heterochromatin formation"/>
    <property type="evidence" value="ECO:0007669"/>
    <property type="project" value="EnsemblFungi"/>
</dbReference>
<evidence type="ECO:0000259" key="19">
    <source>
        <dbReference type="SMART" id="SM00559"/>
    </source>
</evidence>
<organism evidence="20 21">
    <name type="scientific">Lachancea dasiensis</name>
    <dbReference type="NCBI Taxonomy" id="1072105"/>
    <lineage>
        <taxon>Eukaryota</taxon>
        <taxon>Fungi</taxon>
        <taxon>Dikarya</taxon>
        <taxon>Ascomycota</taxon>
        <taxon>Saccharomycotina</taxon>
        <taxon>Saccharomycetes</taxon>
        <taxon>Saccharomycetales</taxon>
        <taxon>Saccharomycetaceae</taxon>
        <taxon>Lachancea</taxon>
    </lineage>
</organism>
<dbReference type="Pfam" id="PF02735">
    <property type="entry name" value="Ku"/>
    <property type="match status" value="1"/>
</dbReference>
<reference evidence="21" key="1">
    <citation type="submission" date="2016-03" db="EMBL/GenBank/DDBJ databases">
        <authorList>
            <person name="Devillers H."/>
        </authorList>
    </citation>
    <scope>NUCLEOTIDE SEQUENCE [LARGE SCALE GENOMIC DNA]</scope>
</reference>
<evidence type="ECO:0000256" key="2">
    <source>
        <dbReference type="ARBA" id="ARBA00004574"/>
    </source>
</evidence>
<dbReference type="SMART" id="SM00559">
    <property type="entry name" value="Ku78"/>
    <property type="match status" value="1"/>
</dbReference>
<evidence type="ECO:0000256" key="9">
    <source>
        <dbReference type="ARBA" id="ARBA00022801"/>
    </source>
</evidence>
<keyword evidence="8" id="KW-0227">DNA damage</keyword>
<keyword evidence="14" id="KW-0233">DNA recombination</keyword>
<dbReference type="InterPro" id="IPR006164">
    <property type="entry name" value="DNA_bd_Ku70/Ku80"/>
</dbReference>
<feature type="compositionally biased region" description="Basic and acidic residues" evidence="18">
    <location>
        <begin position="284"/>
        <end position="300"/>
    </location>
</feature>
<evidence type="ECO:0000256" key="4">
    <source>
        <dbReference type="ARBA" id="ARBA00012551"/>
    </source>
</evidence>
<protein>
    <recommendedName>
        <fullName evidence="5">ATP-dependent DNA helicase II subunit 2</fullName>
        <ecNumber evidence="4">3.6.4.12</ecNumber>
    </recommendedName>
    <alternativeName>
        <fullName evidence="17">ATP-dependent DNA helicase II subunit Ku80</fullName>
    </alternativeName>
</protein>
<dbReference type="InterPro" id="IPR024193">
    <property type="entry name" value="Ku80"/>
</dbReference>
<evidence type="ECO:0000256" key="7">
    <source>
        <dbReference type="ARBA" id="ARBA00022741"/>
    </source>
</evidence>
<dbReference type="Proteomes" id="UP000190274">
    <property type="component" value="Chromosome G"/>
</dbReference>
<evidence type="ECO:0000256" key="18">
    <source>
        <dbReference type="SAM" id="MobiDB-lite"/>
    </source>
</evidence>
<keyword evidence="15" id="KW-0234">DNA repair</keyword>
<comment type="subcellular location">
    <subcellularLocation>
        <location evidence="2">Chromosome</location>
        <location evidence="2">Telomere</location>
    </subcellularLocation>
    <subcellularLocation>
        <location evidence="1">Nucleus</location>
    </subcellularLocation>
</comment>
<name>A0A1G4JUY4_9SACH</name>
<dbReference type="STRING" id="1266660.A0A1G4JUY4"/>